<dbReference type="InterPro" id="IPR013578">
    <property type="entry name" value="Peptidase_M16C_assoc"/>
</dbReference>
<dbReference type="PANTHER" id="PTHR43016:SF13">
    <property type="entry name" value="PRESEQUENCE PROTEASE, MITOCHONDRIAL"/>
    <property type="match status" value="1"/>
</dbReference>
<protein>
    <recommendedName>
        <fullName evidence="1">Peptidase M16C associated domain-containing protein</fullName>
    </recommendedName>
</protein>
<dbReference type="InterPro" id="IPR011765">
    <property type="entry name" value="Pept_M16_N"/>
</dbReference>
<gene>
    <name evidence="2" type="ORF">HMPREF9726_00603</name>
</gene>
<dbReference type="InterPro" id="IPR011249">
    <property type="entry name" value="Metalloenz_LuxS/M16"/>
</dbReference>
<name>A0A0E2EJI6_TREDN</name>
<reference evidence="2" key="1">
    <citation type="submission" date="2012-01" db="EMBL/GenBank/DDBJ databases">
        <title>The Genome Sequence of Treponema denticola H-22.</title>
        <authorList>
            <consortium name="The Broad Institute Genome Sequencing Platform"/>
            <person name="Earl A."/>
            <person name="Ward D."/>
            <person name="Feldgarden M."/>
            <person name="Gevers D."/>
            <person name="Blanton J.M."/>
            <person name="Fenno C.J."/>
            <person name="Baranova O.V."/>
            <person name="Mathney J."/>
            <person name="Dewhirst F.E."/>
            <person name="Izard J."/>
            <person name="Young S.K."/>
            <person name="Zeng Q."/>
            <person name="Gargeya S."/>
            <person name="Fitzgerald M."/>
            <person name="Haas B."/>
            <person name="Abouelleil A."/>
            <person name="Alvarado L."/>
            <person name="Arachchi H.M."/>
            <person name="Berlin A."/>
            <person name="Chapman S.B."/>
            <person name="Gearin G."/>
            <person name="Goldberg J."/>
            <person name="Griggs A."/>
            <person name="Gujja S."/>
            <person name="Hansen M."/>
            <person name="Heiman D."/>
            <person name="Howarth C."/>
            <person name="Larimer J."/>
            <person name="Lui A."/>
            <person name="MacDonald P.J.P."/>
            <person name="McCowen C."/>
            <person name="Montmayeur A."/>
            <person name="Murphy C."/>
            <person name="Neiman D."/>
            <person name="Pearson M."/>
            <person name="Priest M."/>
            <person name="Roberts A."/>
            <person name="Saif S."/>
            <person name="Shea T."/>
            <person name="Sisk P."/>
            <person name="Stolte C."/>
            <person name="Sykes S."/>
            <person name="Wortman J."/>
            <person name="Nusbaum C."/>
            <person name="Birren B."/>
        </authorList>
    </citation>
    <scope>NUCLEOTIDE SEQUENCE [LARGE SCALE GENOMIC DNA]</scope>
    <source>
        <strain evidence="2">H-22</strain>
    </source>
</reference>
<dbReference type="PANTHER" id="PTHR43016">
    <property type="entry name" value="PRESEQUENCE PROTEASE"/>
    <property type="match status" value="1"/>
</dbReference>
<dbReference type="GO" id="GO:0004222">
    <property type="term" value="F:metalloendopeptidase activity"/>
    <property type="evidence" value="ECO:0007669"/>
    <property type="project" value="TreeGrafter"/>
</dbReference>
<dbReference type="Pfam" id="PF05193">
    <property type="entry name" value="Peptidase_M16_C"/>
    <property type="match status" value="1"/>
</dbReference>
<dbReference type="InterPro" id="IPR055130">
    <property type="entry name" value="PreP_C"/>
</dbReference>
<dbReference type="InterPro" id="IPR007863">
    <property type="entry name" value="Peptidase_M16_C"/>
</dbReference>
<evidence type="ECO:0000259" key="1">
    <source>
        <dbReference type="SMART" id="SM01264"/>
    </source>
</evidence>
<dbReference type="Gene3D" id="3.30.830.10">
    <property type="entry name" value="Metalloenzyme, LuxS/M16 peptidase-like"/>
    <property type="match status" value="4"/>
</dbReference>
<accession>A0A0E2EJI6</accession>
<evidence type="ECO:0000313" key="2">
    <source>
        <dbReference type="EMBL" id="EMB35328.1"/>
    </source>
</evidence>
<proteinExistence type="predicted"/>
<dbReference type="Pfam" id="PF22516">
    <property type="entry name" value="PreP_C"/>
    <property type="match status" value="1"/>
</dbReference>
<dbReference type="GO" id="GO:0046872">
    <property type="term" value="F:metal ion binding"/>
    <property type="evidence" value="ECO:0007669"/>
    <property type="project" value="InterPro"/>
</dbReference>
<dbReference type="Proteomes" id="UP000011705">
    <property type="component" value="Chromosome"/>
</dbReference>
<dbReference type="GO" id="GO:0016485">
    <property type="term" value="P:protein processing"/>
    <property type="evidence" value="ECO:0007669"/>
    <property type="project" value="TreeGrafter"/>
</dbReference>
<dbReference type="Pfam" id="PF00675">
    <property type="entry name" value="Peptidase_M16"/>
    <property type="match status" value="1"/>
</dbReference>
<feature type="domain" description="Peptidase M16C associated" evidence="1">
    <location>
        <begin position="469"/>
        <end position="732"/>
    </location>
</feature>
<sequence length="1017" mass="113922">MSTLIHGFEIISKNPLPEFNAVGIYARHKKTGLELYHILNDDDENLFSYNFMTSSPNSTGVAHIIEHTVLCGSKNYPLKDPFMVLAKQSVNTFLNAMTYPDKTVYPASSLVEADYFNLMSVYGDAVFFPNLDEWAFKQEGHRFELDENGKMSVQGVVLNEMRANYSDFDGVMYDWAAASICQGSIYAKDSGGSPLEIPDLTYEEYKAFHKKYYHPVNCRIFLMGNIPTEKQMKFLEEKFLSKFEAAEKPPFVPPIEPYAEPRFFSVPAPAGGPASAGDTASAEEMTKDSVMLNWLLPETSDTEKLMQAYLIGEVLIGHSGACLNKVLLESGIGEDLYPYNGIGKSLRNITLTIGMKGIKKETHEDFKKLILNALEELVKKGIEPKEIETAVHSIDFSNREIRRNYGPFGINLMERAMAGWTYGVSPEKTLQYTPVFEKVKKDLASDRRYIEKLIEKYLIKNKHHALVRVYPDADFCKRLDESLEKRAENFNAGLTEDARRAMLKEQEKMNEFKQKSDSPEILALIPHLSKKDLPPLPPPIDEEIAFIGNVPLVMHEQPTNGIGYFQLAFPVDGLSEEDYKYLPLLSSCLTGMGTENLVWSEVSSKLANLLGGFSASAGVFTANKNLSLCKNADKIRLSDIAGRDWLFISGKILGELIPEAVCFVLQFLNEISFDDKKRLNDLVTQRKNDFESLLALDGNSLALLRASAPLSEKNARREMLSGLSQLKFLRELYLKVKEDNSKKADSENADLELNKLSNKLSAVYKSIIKSGLIIEVTGTKENLAALKTAFEKNLKGFKAPDKTDKIVFENPFKFRPSEKKRLELIPASLQVGFAVSVFKAAAFGSKEQASQLILCKWLSSGPMWEKIRSIGGAYGAFTVPMSLEEILAFVSYRDPNPINSLSEFLNSIDETFTQDFSEEMIEKLITGRYSKEIIPMTPAGRGAAAFRDLLSGISYSEKKEVVEKMLETTAEDLRNCAKKLSVQRDSLSSVVLASDSALAQKETIKELYPEPLLSERV</sequence>
<dbReference type="RefSeq" id="WP_002683338.1">
    <property type="nucleotide sequence ID" value="NZ_CM001795.1"/>
</dbReference>
<comment type="caution">
    <text evidence="2">The sequence shown here is derived from an EMBL/GenBank/DDBJ whole genome shotgun (WGS) entry which is preliminary data.</text>
</comment>
<organism evidence="2">
    <name type="scientific">Treponema denticola H-22</name>
    <dbReference type="NCBI Taxonomy" id="999432"/>
    <lineage>
        <taxon>Bacteria</taxon>
        <taxon>Pseudomonadati</taxon>
        <taxon>Spirochaetota</taxon>
        <taxon>Spirochaetia</taxon>
        <taxon>Spirochaetales</taxon>
        <taxon>Treponemataceae</taxon>
        <taxon>Treponema</taxon>
    </lineage>
</organism>
<dbReference type="Pfam" id="PF08367">
    <property type="entry name" value="M16C_assoc"/>
    <property type="match status" value="1"/>
</dbReference>
<dbReference type="SMART" id="SM01264">
    <property type="entry name" value="M16C_associated"/>
    <property type="match status" value="1"/>
</dbReference>
<dbReference type="PATRIC" id="fig|999432.5.peg.626"/>
<dbReference type="AlphaFoldDB" id="A0A0E2EJI6"/>
<dbReference type="SUPFAM" id="SSF63411">
    <property type="entry name" value="LuxS/MPP-like metallohydrolase"/>
    <property type="match status" value="4"/>
</dbReference>
<dbReference type="EMBL" id="AGDV01000005">
    <property type="protein sequence ID" value="EMB35328.1"/>
    <property type="molecule type" value="Genomic_DNA"/>
</dbReference>
<dbReference type="HOGENOM" id="CLU_009165_1_0_12"/>